<sequence length="465" mass="53028">MEERIMSQSHDEKTIRGSHCTKASAWFPTVDWKLVSLCLTWYLTSVISTSSSKMILKRFTFPVTLCQIQFIMNIWYCVLSVFTVRKLDMMLSVYRHSRGGKSSGEGHGNLDFSYSISTKFRSPYYISDLQRSFSYNKSFSFLACFPKGTFPENLNSYDYSIIRNFFKPSALLLKATVPMGGFQFLGQLSNNKATSLVPVSIVHTIKALSPMATVLTYRFLFKRSFGVKTYVTLIPLIVGVMMSCTKPESASRNQNNPFYVGCFFAFISMLIFVSQNIFAKKFLTYETDQRELDDKSFAQTLDIKVSKSDFESRSSILPISMPVTPLYGNSSQSLNKMVKDSRKRLDKISVLFYCSVVGYCLTLPFYILSEFSNPVVSLKFIDVHIAALIFVYGIAHFMQSIVAFQILGRISPINYSIANILKRIIVISFSIFIEGTLFSTFQYIGLLLTFSGLYAYDRWGIQRRK</sequence>
<dbReference type="SUPFAM" id="SSF103481">
    <property type="entry name" value="Multidrug resistance efflux transporter EmrE"/>
    <property type="match status" value="1"/>
</dbReference>
<organism evidence="7 8">
    <name type="scientific">Dekkera bruxellensis</name>
    <name type="common">Brettanomyces custersii</name>
    <dbReference type="NCBI Taxonomy" id="5007"/>
    <lineage>
        <taxon>Eukaryota</taxon>
        <taxon>Fungi</taxon>
        <taxon>Dikarya</taxon>
        <taxon>Ascomycota</taxon>
        <taxon>Saccharomycotina</taxon>
        <taxon>Pichiomycetes</taxon>
        <taxon>Pichiales</taxon>
        <taxon>Pichiaceae</taxon>
        <taxon>Brettanomyces</taxon>
    </lineage>
</organism>
<feature type="transmembrane region" description="Helical" evidence="5">
    <location>
        <begin position="350"/>
        <end position="368"/>
    </location>
</feature>
<gene>
    <name evidence="7" type="ORF">DEBR0S1_24014G</name>
</gene>
<keyword evidence="3 5" id="KW-1133">Transmembrane helix</keyword>
<dbReference type="Pfam" id="PF03151">
    <property type="entry name" value="TPT"/>
    <property type="match status" value="2"/>
</dbReference>
<reference evidence="7 8" key="1">
    <citation type="submission" date="2019-07" db="EMBL/GenBank/DDBJ databases">
        <authorList>
            <person name="Friedrich A."/>
            <person name="Schacherer J."/>
        </authorList>
    </citation>
    <scope>NUCLEOTIDE SEQUENCE [LARGE SCALE GENOMIC DNA]</scope>
</reference>
<dbReference type="PANTHER" id="PTHR11132">
    <property type="entry name" value="SOLUTE CARRIER FAMILY 35"/>
    <property type="match status" value="1"/>
</dbReference>
<dbReference type="EMBL" id="CABFWN010000001">
    <property type="protein sequence ID" value="VUG16720.1"/>
    <property type="molecule type" value="Genomic_DNA"/>
</dbReference>
<evidence type="ECO:0000256" key="3">
    <source>
        <dbReference type="ARBA" id="ARBA00022989"/>
    </source>
</evidence>
<feature type="transmembrane region" description="Helical" evidence="5">
    <location>
        <begin position="258"/>
        <end position="279"/>
    </location>
</feature>
<feature type="transmembrane region" description="Helical" evidence="5">
    <location>
        <begin position="225"/>
        <end position="243"/>
    </location>
</feature>
<evidence type="ECO:0000256" key="2">
    <source>
        <dbReference type="ARBA" id="ARBA00022692"/>
    </source>
</evidence>
<feature type="transmembrane region" description="Helical" evidence="5">
    <location>
        <begin position="59"/>
        <end position="82"/>
    </location>
</feature>
<feature type="domain" description="Sugar phosphate transporter" evidence="6">
    <location>
        <begin position="172"/>
        <end position="288"/>
    </location>
</feature>
<evidence type="ECO:0000256" key="5">
    <source>
        <dbReference type="SAM" id="Phobius"/>
    </source>
</evidence>
<keyword evidence="4 5" id="KW-0472">Membrane</keyword>
<evidence type="ECO:0000313" key="8">
    <source>
        <dbReference type="Proteomes" id="UP000478008"/>
    </source>
</evidence>
<dbReference type="InterPro" id="IPR004853">
    <property type="entry name" value="Sugar_P_trans_dom"/>
</dbReference>
<keyword evidence="2 5" id="KW-0812">Transmembrane</keyword>
<feature type="transmembrane region" description="Helical" evidence="5">
    <location>
        <begin position="380"/>
        <end position="404"/>
    </location>
</feature>
<comment type="subcellular location">
    <subcellularLocation>
        <location evidence="1">Membrane</location>
        <topology evidence="1">Multi-pass membrane protein</topology>
    </subcellularLocation>
</comment>
<evidence type="ECO:0000259" key="6">
    <source>
        <dbReference type="Pfam" id="PF03151"/>
    </source>
</evidence>
<dbReference type="AlphaFoldDB" id="A0A7D9GY34"/>
<evidence type="ECO:0000256" key="4">
    <source>
        <dbReference type="ARBA" id="ARBA00023136"/>
    </source>
</evidence>
<feature type="domain" description="Sugar phosphate transporter" evidence="6">
    <location>
        <begin position="336"/>
        <end position="456"/>
    </location>
</feature>
<dbReference type="InterPro" id="IPR050186">
    <property type="entry name" value="TPT_transporter"/>
</dbReference>
<proteinExistence type="predicted"/>
<protein>
    <submittedName>
        <fullName evidence="7">DEBR0S1_24014g1_1</fullName>
    </submittedName>
</protein>
<name>A0A7D9GY34_DEKBR</name>
<dbReference type="InterPro" id="IPR037185">
    <property type="entry name" value="EmrE-like"/>
</dbReference>
<evidence type="ECO:0000256" key="1">
    <source>
        <dbReference type="ARBA" id="ARBA00004141"/>
    </source>
</evidence>
<evidence type="ECO:0000313" key="7">
    <source>
        <dbReference type="EMBL" id="VUG16720.1"/>
    </source>
</evidence>
<dbReference type="GO" id="GO:0016020">
    <property type="term" value="C:membrane"/>
    <property type="evidence" value="ECO:0007669"/>
    <property type="project" value="UniProtKB-SubCell"/>
</dbReference>
<accession>A0A7D9GY34</accession>
<dbReference type="Proteomes" id="UP000478008">
    <property type="component" value="Unassembled WGS sequence"/>
</dbReference>
<keyword evidence="8" id="KW-1185">Reference proteome</keyword>